<feature type="transmembrane region" description="Helical" evidence="12">
    <location>
        <begin position="24"/>
        <end position="50"/>
    </location>
</feature>
<comment type="similarity">
    <text evidence="10">Belongs to the polygalacturonase-inhibiting protein family.</text>
</comment>
<feature type="binding site" evidence="11">
    <location>
        <position position="840"/>
    </location>
    <ligand>
        <name>ATP</name>
        <dbReference type="ChEBI" id="CHEBI:30616"/>
    </ligand>
</feature>
<dbReference type="InterPro" id="IPR001245">
    <property type="entry name" value="Ser-Thr/Tyr_kinase_cat_dom"/>
</dbReference>
<dbReference type="GO" id="GO:0016020">
    <property type="term" value="C:membrane"/>
    <property type="evidence" value="ECO:0007669"/>
    <property type="project" value="UniProtKB-SubCell"/>
</dbReference>
<evidence type="ECO:0000256" key="10">
    <source>
        <dbReference type="ARBA" id="ARBA00038043"/>
    </source>
</evidence>
<keyword evidence="5 12" id="KW-0812">Transmembrane</keyword>
<proteinExistence type="inferred from homology"/>
<comment type="subcellular location">
    <subcellularLocation>
        <location evidence="2">Membrane</location>
        <topology evidence="2">Single-pass type I membrane protein</topology>
    </subcellularLocation>
    <subcellularLocation>
        <location evidence="1">Secreted</location>
        <location evidence="1">Cell wall</location>
    </subcellularLocation>
</comment>
<dbReference type="PROSITE" id="PS00107">
    <property type="entry name" value="PROTEIN_KINASE_ATP"/>
    <property type="match status" value="1"/>
</dbReference>
<keyword evidence="11" id="KW-0547">Nucleotide-binding</keyword>
<evidence type="ECO:0000256" key="11">
    <source>
        <dbReference type="PROSITE-ProRule" id="PRU10141"/>
    </source>
</evidence>
<dbReference type="InterPro" id="IPR001611">
    <property type="entry name" value="Leu-rich_rpt"/>
</dbReference>
<dbReference type="InterPro" id="IPR051824">
    <property type="entry name" value="LRR_Rcpt-Like_S/T_Kinase"/>
</dbReference>
<protein>
    <recommendedName>
        <fullName evidence="13">Protein kinase domain-containing protein</fullName>
    </recommendedName>
</protein>
<evidence type="ECO:0000256" key="2">
    <source>
        <dbReference type="ARBA" id="ARBA00004479"/>
    </source>
</evidence>
<dbReference type="OrthoDB" id="1890790at2759"/>
<evidence type="ECO:0000256" key="12">
    <source>
        <dbReference type="SAM" id="Phobius"/>
    </source>
</evidence>
<feature type="domain" description="Protein kinase" evidence="13">
    <location>
        <begin position="113"/>
        <end position="377"/>
    </location>
</feature>
<dbReference type="PANTHER" id="PTHR48006:SF88">
    <property type="entry name" value="LRR RECEPTOR-LIKE KINASE FAMILY PROTEIN"/>
    <property type="match status" value="1"/>
</dbReference>
<feature type="domain" description="Protein kinase" evidence="13">
    <location>
        <begin position="811"/>
        <end position="1073"/>
    </location>
</feature>
<dbReference type="InterPro" id="IPR013210">
    <property type="entry name" value="LRR_N_plant-typ"/>
</dbReference>
<evidence type="ECO:0000259" key="13">
    <source>
        <dbReference type="PROSITE" id="PS50011"/>
    </source>
</evidence>
<keyword evidence="11" id="KW-0067">ATP-binding</keyword>
<dbReference type="PROSITE" id="PS50011">
    <property type="entry name" value="PROTEIN_KINASE_DOM"/>
    <property type="match status" value="2"/>
</dbReference>
<keyword evidence="3" id="KW-0964">Secreted</keyword>
<keyword evidence="7" id="KW-0677">Repeat</keyword>
<feature type="transmembrane region" description="Helical" evidence="12">
    <location>
        <begin position="71"/>
        <end position="90"/>
    </location>
</feature>
<dbReference type="Pfam" id="PF00560">
    <property type="entry name" value="LRR_1"/>
    <property type="match status" value="2"/>
</dbReference>
<dbReference type="Pfam" id="PF07714">
    <property type="entry name" value="PK_Tyr_Ser-Thr"/>
    <property type="match status" value="2"/>
</dbReference>
<dbReference type="GO" id="GO:0004672">
    <property type="term" value="F:protein kinase activity"/>
    <property type="evidence" value="ECO:0007669"/>
    <property type="project" value="InterPro"/>
</dbReference>
<keyword evidence="9 12" id="KW-0472">Membrane</keyword>
<keyword evidence="15" id="KW-1185">Reference proteome</keyword>
<gene>
    <name evidence="14" type="ORF">POTOM_054439</name>
</gene>
<keyword evidence="4" id="KW-0433">Leucine-rich repeat</keyword>
<evidence type="ECO:0000256" key="7">
    <source>
        <dbReference type="ARBA" id="ARBA00022737"/>
    </source>
</evidence>
<evidence type="ECO:0000256" key="8">
    <source>
        <dbReference type="ARBA" id="ARBA00022989"/>
    </source>
</evidence>
<dbReference type="FunFam" id="3.80.10.10:FF:000400">
    <property type="entry name" value="Nuclear pore complex protein NUP107"/>
    <property type="match status" value="1"/>
</dbReference>
<keyword evidence="8 12" id="KW-1133">Transmembrane helix</keyword>
<evidence type="ECO:0000256" key="9">
    <source>
        <dbReference type="ARBA" id="ARBA00023136"/>
    </source>
</evidence>
<evidence type="ECO:0000313" key="14">
    <source>
        <dbReference type="EMBL" id="KAG6741207.1"/>
    </source>
</evidence>
<dbReference type="PANTHER" id="PTHR48006">
    <property type="entry name" value="LEUCINE-RICH REPEAT-CONTAINING PROTEIN DDB_G0281931-RELATED"/>
    <property type="match status" value="1"/>
</dbReference>
<evidence type="ECO:0000256" key="3">
    <source>
        <dbReference type="ARBA" id="ARBA00022512"/>
    </source>
</evidence>
<dbReference type="InterPro" id="IPR000719">
    <property type="entry name" value="Prot_kinase_dom"/>
</dbReference>
<dbReference type="Pfam" id="PF08263">
    <property type="entry name" value="LRRNT_2"/>
    <property type="match status" value="1"/>
</dbReference>
<evidence type="ECO:0000256" key="6">
    <source>
        <dbReference type="ARBA" id="ARBA00022729"/>
    </source>
</evidence>
<comment type="caution">
    <text evidence="14">The sequence shown here is derived from an EMBL/GenBank/DDBJ whole genome shotgun (WGS) entry which is preliminary data.</text>
</comment>
<accession>A0A8X7Y1K2</accession>
<name>A0A8X7Y1K2_POPTO</name>
<organism evidence="14 15">
    <name type="scientific">Populus tomentosa</name>
    <name type="common">Chinese white poplar</name>
    <dbReference type="NCBI Taxonomy" id="118781"/>
    <lineage>
        <taxon>Eukaryota</taxon>
        <taxon>Viridiplantae</taxon>
        <taxon>Streptophyta</taxon>
        <taxon>Embryophyta</taxon>
        <taxon>Tracheophyta</taxon>
        <taxon>Spermatophyta</taxon>
        <taxon>Magnoliopsida</taxon>
        <taxon>eudicotyledons</taxon>
        <taxon>Gunneridae</taxon>
        <taxon>Pentapetalae</taxon>
        <taxon>rosids</taxon>
        <taxon>fabids</taxon>
        <taxon>Malpighiales</taxon>
        <taxon>Salicaceae</taxon>
        <taxon>Saliceae</taxon>
        <taxon>Populus</taxon>
    </lineage>
</organism>
<evidence type="ECO:0000256" key="1">
    <source>
        <dbReference type="ARBA" id="ARBA00004191"/>
    </source>
</evidence>
<reference evidence="14" key="1">
    <citation type="journal article" date="2020" name="bioRxiv">
        <title>Hybrid origin of Populus tomentosa Carr. identified through genome sequencing and phylogenomic analysis.</title>
        <authorList>
            <person name="An X."/>
            <person name="Gao K."/>
            <person name="Chen Z."/>
            <person name="Li J."/>
            <person name="Yang X."/>
            <person name="Yang X."/>
            <person name="Zhou J."/>
            <person name="Guo T."/>
            <person name="Zhao T."/>
            <person name="Huang S."/>
            <person name="Miao D."/>
            <person name="Khan W.U."/>
            <person name="Rao P."/>
            <person name="Ye M."/>
            <person name="Lei B."/>
            <person name="Liao W."/>
            <person name="Wang J."/>
            <person name="Ji L."/>
            <person name="Li Y."/>
            <person name="Guo B."/>
            <person name="Mustafa N.S."/>
            <person name="Li S."/>
            <person name="Yun Q."/>
            <person name="Keller S.R."/>
            <person name="Mao J."/>
            <person name="Zhang R."/>
            <person name="Strauss S.H."/>
        </authorList>
    </citation>
    <scope>NUCLEOTIDE SEQUENCE</scope>
    <source>
        <strain evidence="14">GM15</strain>
        <tissue evidence="14">Leaf</tissue>
    </source>
</reference>
<evidence type="ECO:0000256" key="5">
    <source>
        <dbReference type="ARBA" id="ARBA00022692"/>
    </source>
</evidence>
<dbReference type="InterPro" id="IPR017441">
    <property type="entry name" value="Protein_kinase_ATP_BS"/>
</dbReference>
<dbReference type="Proteomes" id="UP000886885">
    <property type="component" value="Chromosome 17D"/>
</dbReference>
<dbReference type="EMBL" id="JAAWWB010000034">
    <property type="protein sequence ID" value="KAG6741207.1"/>
    <property type="molecule type" value="Genomic_DNA"/>
</dbReference>
<keyword evidence="6" id="KW-0732">Signal</keyword>
<feature type="transmembrane region" description="Helical" evidence="12">
    <location>
        <begin position="720"/>
        <end position="743"/>
    </location>
</feature>
<keyword evidence="3" id="KW-0134">Cell wall</keyword>
<evidence type="ECO:0000256" key="4">
    <source>
        <dbReference type="ARBA" id="ARBA00022614"/>
    </source>
</evidence>
<dbReference type="GO" id="GO:0005524">
    <property type="term" value="F:ATP binding"/>
    <property type="evidence" value="ECO:0007669"/>
    <property type="project" value="UniProtKB-UniRule"/>
</dbReference>
<evidence type="ECO:0000313" key="15">
    <source>
        <dbReference type="Proteomes" id="UP000886885"/>
    </source>
</evidence>
<dbReference type="AlphaFoldDB" id="A0A8X7Y1K2"/>
<sequence>MIAFENKSPEILSASKVVKVASPIAYLLGNAMHLVPLAALAVKLTISLYVKPDILLRKDSAFGTHKRILFHSFKSGFVVGYALSAVSIIIKSELEKKVTRTSFAALNIATRSFDQDNVIGVGRMGTMYRAAHPYDCFTAVKRLHDSQPLGKQFRSELNILAKFRHMNIIPLLGFCVESGERLLVYKYMPNGNLHDWLHPVKCNAEKLDWHVRVKIAIGVARGLAWLHDFNSFLIVHLDICSRSILLDKYFEPKISNFGGAMHRRSNDKGLIASSKIGEVELIKQDVYQFGILLLELIAVHDPDHNSKSSHTLEENLFERIAHLSSSSYRLYHAVDKSLLGQGFDGEILHFLKIASSCIHPILDQRPTMLQAFQMLMVMMALSWSQQKQNGTADVCLLYNIVVSGFVSETIQMASLPKHSSGVLLEGSVTSFNIDFAAKKVTVVGDPITCPGECVEDQKCSILDLAFMILISHFWSFQPFHCSLTLMNSQIQMANLFFIHSFIFSLLATFTVTSATETDIACLKSFRASLIDPNNYLNTSWNFNNNTEGFICRFMGVDCWHPDENRVLNIRLSDLGLKGQFPSGLEKCTSLSGLDLSHNELQGPIPAHISKILPYITNLDLSYNNFSGEIPSSIANVSFLNDLNLNNNKLTGHIPLEIGLLDRIKVVNVSNNRLSGPVPTFIHNYILADSYANNTGLCGKPLDSCSSHQMKFYYSFKSGFVIGYVVFSTAVAIFFTSYCVPWVYMGERKKKITISEMMMLMVKRKHKITDDDQAGSSPTAGLLEEGIKEISMLEKRVTRMSYADLKDATDNFSENNVIGQGKMGMLYKASLPNGYVLAVKKLHDSQFLEEQFISELKILGSLRHINLLPLLGFCVESNQRFLVYKYMPNGNLYDWLHPMEEGQEKAMEWGVRVKVAVGLARGLAWLHQNCHTVKIIHLDISSKCILLDQNFQPKLSNFGEAMLVSSTCASSVNSEFWEMAFVKEDVHGFGVVLLEMITGVDPSNMTASSNNVLNEWIGHLSSSSDFHGAVDKSLIGKGFDDEIIQLLKVACACVDPIPDRRPIMVQVYEDIKAIRERCDLVDESSMLMQPKICPATSEKSVEIEMAEFR</sequence>